<proteinExistence type="predicted"/>
<accession>A0A1I3CXQ0</accession>
<dbReference type="STRING" id="1477437.SAMN05444682_101230"/>
<evidence type="ECO:0000313" key="2">
    <source>
        <dbReference type="Proteomes" id="UP000198670"/>
    </source>
</evidence>
<reference evidence="1 2" key="1">
    <citation type="submission" date="2016-10" db="EMBL/GenBank/DDBJ databases">
        <authorList>
            <person name="de Groot N.N."/>
        </authorList>
    </citation>
    <scope>NUCLEOTIDE SEQUENCE [LARGE SCALE GENOMIC DNA]</scope>
    <source>
        <strain evidence="1 2">RK1</strain>
    </source>
</reference>
<evidence type="ECO:0000313" key="1">
    <source>
        <dbReference type="EMBL" id="SFH79207.1"/>
    </source>
</evidence>
<keyword evidence="2" id="KW-1185">Reference proteome</keyword>
<sequence>MILRTSKQAKTKGEKALLYTKVANENWMAKSFGRKLVPLPPKEKGHR</sequence>
<protein>
    <submittedName>
        <fullName evidence="1">Uncharacterized protein</fullName>
    </submittedName>
</protein>
<name>A0A1I3CXQ0_9SPHI</name>
<dbReference type="Proteomes" id="UP000198670">
    <property type="component" value="Unassembled WGS sequence"/>
</dbReference>
<gene>
    <name evidence="1" type="ORF">SAMN05444682_101230</name>
</gene>
<organism evidence="1 2">
    <name type="scientific">Parapedobacter indicus</name>
    <dbReference type="NCBI Taxonomy" id="1477437"/>
    <lineage>
        <taxon>Bacteria</taxon>
        <taxon>Pseudomonadati</taxon>
        <taxon>Bacteroidota</taxon>
        <taxon>Sphingobacteriia</taxon>
        <taxon>Sphingobacteriales</taxon>
        <taxon>Sphingobacteriaceae</taxon>
        <taxon>Parapedobacter</taxon>
    </lineage>
</organism>
<dbReference type="EMBL" id="FOQO01000001">
    <property type="protein sequence ID" value="SFH79207.1"/>
    <property type="molecule type" value="Genomic_DNA"/>
</dbReference>
<dbReference type="AlphaFoldDB" id="A0A1I3CXQ0"/>